<dbReference type="Proteomes" id="UP001174936">
    <property type="component" value="Unassembled WGS sequence"/>
</dbReference>
<name>A0AA39XUA4_9PEZI</name>
<evidence type="ECO:0000313" key="2">
    <source>
        <dbReference type="EMBL" id="KAK0639791.1"/>
    </source>
</evidence>
<dbReference type="EMBL" id="JAULSV010000007">
    <property type="protein sequence ID" value="KAK0639791.1"/>
    <property type="molecule type" value="Genomic_DNA"/>
</dbReference>
<comment type="caution">
    <text evidence="2">The sequence shown here is derived from an EMBL/GenBank/DDBJ whole genome shotgun (WGS) entry which is preliminary data.</text>
</comment>
<proteinExistence type="predicted"/>
<protein>
    <recommendedName>
        <fullName evidence="4">C2H2-type domain-containing protein</fullName>
    </recommendedName>
</protein>
<dbReference type="AlphaFoldDB" id="A0AA39XUA4"/>
<gene>
    <name evidence="2" type="ORF">B0T16DRAFT_395454</name>
</gene>
<organism evidence="2 3">
    <name type="scientific">Cercophora newfieldiana</name>
    <dbReference type="NCBI Taxonomy" id="92897"/>
    <lineage>
        <taxon>Eukaryota</taxon>
        <taxon>Fungi</taxon>
        <taxon>Dikarya</taxon>
        <taxon>Ascomycota</taxon>
        <taxon>Pezizomycotina</taxon>
        <taxon>Sordariomycetes</taxon>
        <taxon>Sordariomycetidae</taxon>
        <taxon>Sordariales</taxon>
        <taxon>Lasiosphaeriaceae</taxon>
        <taxon>Cercophora</taxon>
    </lineage>
</organism>
<accession>A0AA39XUA4</accession>
<dbReference type="PANTHER" id="PTHR38166">
    <property type="entry name" value="C2H2-TYPE DOMAIN-CONTAINING PROTEIN-RELATED"/>
    <property type="match status" value="1"/>
</dbReference>
<evidence type="ECO:0000256" key="1">
    <source>
        <dbReference type="SAM" id="MobiDB-lite"/>
    </source>
</evidence>
<sequence length="325" mass="36556">MGAQLHLASIESMGRRLFAVVNQDDEDCPAATDSPKPTFACPFYRRDPLRYMDCIHLKLTRVRDVKQHIQRKHSVPAYCCPICHQRFNSAAQRDDHIRERKCIPQPRDSPESPDSAALDRLKSRFDRCLPPVDQWHTIWNILFPGQPKSTSPYLGSLIEESIDILRGFWQQEGGLIISSVLRRTERAEDNEFVSGLLLAVFDEMQVQLGQKYHDTSGPHRRLSFPVDEPQPFSGAGNAQQVDAMSTTPILQAPATPVFIWGNLNNRILTIPSETQDAGNSNSDLINLFPGDASFNHDYHNAGTAARTTPTASRPRAYDTSFFSLP</sequence>
<keyword evidence="3" id="KW-1185">Reference proteome</keyword>
<dbReference type="PANTHER" id="PTHR38166:SF1">
    <property type="entry name" value="C2H2-TYPE DOMAIN-CONTAINING PROTEIN"/>
    <property type="match status" value="1"/>
</dbReference>
<feature type="region of interest" description="Disordered" evidence="1">
    <location>
        <begin position="301"/>
        <end position="325"/>
    </location>
</feature>
<reference evidence="2" key="1">
    <citation type="submission" date="2023-06" db="EMBL/GenBank/DDBJ databases">
        <title>Genome-scale phylogeny and comparative genomics of the fungal order Sordariales.</title>
        <authorList>
            <consortium name="Lawrence Berkeley National Laboratory"/>
            <person name="Hensen N."/>
            <person name="Bonometti L."/>
            <person name="Westerberg I."/>
            <person name="Brannstrom I.O."/>
            <person name="Guillou S."/>
            <person name="Cros-Aarteil S."/>
            <person name="Calhoun S."/>
            <person name="Haridas S."/>
            <person name="Kuo A."/>
            <person name="Mondo S."/>
            <person name="Pangilinan J."/>
            <person name="Riley R."/>
            <person name="Labutti K."/>
            <person name="Andreopoulos B."/>
            <person name="Lipzen A."/>
            <person name="Chen C."/>
            <person name="Yanf M."/>
            <person name="Daum C."/>
            <person name="Ng V."/>
            <person name="Clum A."/>
            <person name="Steindorff A."/>
            <person name="Ohm R."/>
            <person name="Martin F."/>
            <person name="Silar P."/>
            <person name="Natvig D."/>
            <person name="Lalanne C."/>
            <person name="Gautier V."/>
            <person name="Ament-Velasquez S.L."/>
            <person name="Kruys A."/>
            <person name="Hutchinson M.I."/>
            <person name="Powell A.J."/>
            <person name="Barry K."/>
            <person name="Miller A.N."/>
            <person name="Grigoriev I.V."/>
            <person name="Debuchy R."/>
            <person name="Gladieux P."/>
            <person name="Thoren M.H."/>
            <person name="Johannesson H."/>
        </authorList>
    </citation>
    <scope>NUCLEOTIDE SEQUENCE</scope>
    <source>
        <strain evidence="2">SMH2532-1</strain>
    </source>
</reference>
<evidence type="ECO:0008006" key="4">
    <source>
        <dbReference type="Google" id="ProtNLM"/>
    </source>
</evidence>
<evidence type="ECO:0000313" key="3">
    <source>
        <dbReference type="Proteomes" id="UP001174936"/>
    </source>
</evidence>
<feature type="compositionally biased region" description="Low complexity" evidence="1">
    <location>
        <begin position="303"/>
        <end position="314"/>
    </location>
</feature>